<dbReference type="Pfam" id="PF10110">
    <property type="entry name" value="GPDPase_memb"/>
    <property type="match status" value="1"/>
</dbReference>
<proteinExistence type="predicted"/>
<dbReference type="RefSeq" id="WP_147256056.1">
    <property type="nucleotide sequence ID" value="NZ_VIWU01000001.1"/>
</dbReference>
<gene>
    <name evidence="4" type="ORF">FHX44_112660</name>
</gene>
<dbReference type="OrthoDB" id="121140at2"/>
<comment type="caution">
    <text evidence="4">The sequence shown here is derived from an EMBL/GenBank/DDBJ whole genome shotgun (WGS) entry which is preliminary data.</text>
</comment>
<evidence type="ECO:0000313" key="5">
    <source>
        <dbReference type="Proteomes" id="UP000321261"/>
    </source>
</evidence>
<feature type="transmembrane region" description="Helical" evidence="2">
    <location>
        <begin position="220"/>
        <end position="253"/>
    </location>
</feature>
<feature type="domain" description="Glycerophosphoryl diester phosphodiesterase membrane" evidence="3">
    <location>
        <begin position="312"/>
        <end position="424"/>
    </location>
</feature>
<feature type="transmembrane region" description="Helical" evidence="2">
    <location>
        <begin position="180"/>
        <end position="200"/>
    </location>
</feature>
<feature type="transmembrane region" description="Helical" evidence="2">
    <location>
        <begin position="307"/>
        <end position="327"/>
    </location>
</feature>
<feature type="transmembrane region" description="Helical" evidence="2">
    <location>
        <begin position="362"/>
        <end position="387"/>
    </location>
</feature>
<dbReference type="Proteomes" id="UP000321261">
    <property type="component" value="Unassembled WGS sequence"/>
</dbReference>
<feature type="transmembrane region" description="Helical" evidence="2">
    <location>
        <begin position="274"/>
        <end position="301"/>
    </location>
</feature>
<accession>A0A561SPH5</accession>
<dbReference type="AlphaFoldDB" id="A0A561SPH5"/>
<evidence type="ECO:0000313" key="4">
    <source>
        <dbReference type="EMBL" id="TWF76765.1"/>
    </source>
</evidence>
<name>A0A561SPH5_9PSEU</name>
<keyword evidence="2" id="KW-1133">Transmembrane helix</keyword>
<feature type="transmembrane region" description="Helical" evidence="2">
    <location>
        <begin position="399"/>
        <end position="423"/>
    </location>
</feature>
<dbReference type="InterPro" id="IPR018476">
    <property type="entry name" value="GlyceroP-diester-Pdiesterase_M"/>
</dbReference>
<evidence type="ECO:0000259" key="3">
    <source>
        <dbReference type="Pfam" id="PF10110"/>
    </source>
</evidence>
<evidence type="ECO:0000256" key="1">
    <source>
        <dbReference type="SAM" id="MobiDB-lite"/>
    </source>
</evidence>
<reference evidence="4 5" key="1">
    <citation type="submission" date="2019-06" db="EMBL/GenBank/DDBJ databases">
        <title>Sequencing the genomes of 1000 actinobacteria strains.</title>
        <authorList>
            <person name="Klenk H.-P."/>
        </authorList>
    </citation>
    <scope>NUCLEOTIDE SEQUENCE [LARGE SCALE GENOMIC DNA]</scope>
    <source>
        <strain evidence="4 5">DSM 45671</strain>
    </source>
</reference>
<feature type="region of interest" description="Disordered" evidence="1">
    <location>
        <begin position="1"/>
        <end position="49"/>
    </location>
</feature>
<keyword evidence="2" id="KW-0812">Transmembrane</keyword>
<keyword evidence="5" id="KW-1185">Reference proteome</keyword>
<keyword evidence="2" id="KW-0472">Membrane</keyword>
<organism evidence="4 5">
    <name type="scientific">Pseudonocardia hierapolitana</name>
    <dbReference type="NCBI Taxonomy" id="1128676"/>
    <lineage>
        <taxon>Bacteria</taxon>
        <taxon>Bacillati</taxon>
        <taxon>Actinomycetota</taxon>
        <taxon>Actinomycetes</taxon>
        <taxon>Pseudonocardiales</taxon>
        <taxon>Pseudonocardiaceae</taxon>
        <taxon>Pseudonocardia</taxon>
    </lineage>
</organism>
<evidence type="ECO:0000256" key="2">
    <source>
        <dbReference type="SAM" id="Phobius"/>
    </source>
</evidence>
<dbReference type="EMBL" id="VIWU01000001">
    <property type="protein sequence ID" value="TWF76765.1"/>
    <property type="molecule type" value="Genomic_DNA"/>
</dbReference>
<sequence length="444" mass="44705">MEQSSAATLPGIDLGKRTTEAATEPGPVDPGTGGPAGHPEPGYGPAGYGPAGFGQSGYGPAGFGQSGYGPAGYGQYGPAGYGQAGYGPGGYGQPGYGPAAYGQAPGYWTGYGQPSWYGQPAYGPPGYGAFGYGQPTAFGPPPYGGASGGQAPRPGIVPLRPLAVGDLLAGAVGYIRADPLPTIGVTAAVMVVTHVIQLIVELALPRIDPADLAEGRTGGLAAAAAGGFLSGIVGIVLGAALTGLLLVVLSRAVLGQRVDVREAWQAVAHRVPGLVGLTFLVALAVGAIAVVPVLIALVVGATGSGRMIALGVLLVLLAVAAAAYLSVRWVLAPAAYVLEPIGVTAALGRSSRLVHGSWWRMFGIMLLSGLIVVIPAVVVLGVFGALAPEPQDTGTLVRAAIAYIVVGTFVTPFVTGVTGLLYVDQRIRRERLDLELARYPSAPR</sequence>
<protein>
    <recommendedName>
        <fullName evidence="3">Glycerophosphoryl diester phosphodiesterase membrane domain-containing protein</fullName>
    </recommendedName>
</protein>